<dbReference type="SUPFAM" id="SSF46894">
    <property type="entry name" value="C-terminal effector domain of the bipartite response regulators"/>
    <property type="match status" value="1"/>
</dbReference>
<dbReference type="CDD" id="cd00383">
    <property type="entry name" value="trans_reg_C"/>
    <property type="match status" value="1"/>
</dbReference>
<keyword evidence="3" id="KW-0902">Two-component regulatory system</keyword>
<dbReference type="InterPro" id="IPR011006">
    <property type="entry name" value="CheY-like_superfamily"/>
</dbReference>
<evidence type="ECO:0000256" key="7">
    <source>
        <dbReference type="ARBA" id="ARBA00024867"/>
    </source>
</evidence>
<dbReference type="SUPFAM" id="SSF52172">
    <property type="entry name" value="CheY-like"/>
    <property type="match status" value="1"/>
</dbReference>
<dbReference type="PANTHER" id="PTHR48111:SF1">
    <property type="entry name" value="TWO-COMPONENT RESPONSE REGULATOR ORR33"/>
    <property type="match status" value="1"/>
</dbReference>
<reference evidence="12" key="2">
    <citation type="submission" date="2021-04" db="EMBL/GenBank/DDBJ databases">
        <authorList>
            <person name="Gilroy R."/>
        </authorList>
    </citation>
    <scope>NUCLEOTIDE SEQUENCE</scope>
    <source>
        <strain evidence="12">ChiBcec8-13705</strain>
    </source>
</reference>
<dbReference type="GO" id="GO:0000976">
    <property type="term" value="F:transcription cis-regulatory region binding"/>
    <property type="evidence" value="ECO:0007669"/>
    <property type="project" value="TreeGrafter"/>
</dbReference>
<dbReference type="InterPro" id="IPR001789">
    <property type="entry name" value="Sig_transdc_resp-reg_receiver"/>
</dbReference>
<dbReference type="AlphaFoldDB" id="A0A9D2M5L8"/>
<evidence type="ECO:0000256" key="8">
    <source>
        <dbReference type="PROSITE-ProRule" id="PRU00169"/>
    </source>
</evidence>
<dbReference type="Gene3D" id="6.10.250.690">
    <property type="match status" value="1"/>
</dbReference>
<evidence type="ECO:0000256" key="9">
    <source>
        <dbReference type="PROSITE-ProRule" id="PRU01091"/>
    </source>
</evidence>
<dbReference type="Proteomes" id="UP000886803">
    <property type="component" value="Unassembled WGS sequence"/>
</dbReference>
<accession>A0A9D2M5L8</accession>
<dbReference type="InterPro" id="IPR016032">
    <property type="entry name" value="Sig_transdc_resp-reg_C-effctor"/>
</dbReference>
<name>A0A9D2M5L8_9FIRM</name>
<proteinExistence type="predicted"/>
<dbReference type="GO" id="GO:0000156">
    <property type="term" value="F:phosphorelay response regulator activity"/>
    <property type="evidence" value="ECO:0007669"/>
    <property type="project" value="TreeGrafter"/>
</dbReference>
<dbReference type="Gene3D" id="1.10.10.10">
    <property type="entry name" value="Winged helix-like DNA-binding domain superfamily/Winged helix DNA-binding domain"/>
    <property type="match status" value="1"/>
</dbReference>
<dbReference type="PROSITE" id="PS50110">
    <property type="entry name" value="RESPONSE_REGULATORY"/>
    <property type="match status" value="1"/>
</dbReference>
<keyword evidence="5 9" id="KW-0238">DNA-binding</keyword>
<dbReference type="InterPro" id="IPR001867">
    <property type="entry name" value="OmpR/PhoB-type_DNA-bd"/>
</dbReference>
<feature type="DNA-binding region" description="OmpR/PhoB-type" evidence="9">
    <location>
        <begin position="126"/>
        <end position="224"/>
    </location>
</feature>
<dbReference type="SMART" id="SM00862">
    <property type="entry name" value="Trans_reg_C"/>
    <property type="match status" value="1"/>
</dbReference>
<feature type="domain" description="Response regulatory" evidence="10">
    <location>
        <begin position="2"/>
        <end position="116"/>
    </location>
</feature>
<evidence type="ECO:0000256" key="4">
    <source>
        <dbReference type="ARBA" id="ARBA00023015"/>
    </source>
</evidence>
<keyword evidence="6" id="KW-0804">Transcription</keyword>
<evidence type="ECO:0000256" key="3">
    <source>
        <dbReference type="ARBA" id="ARBA00023012"/>
    </source>
</evidence>
<organism evidence="12 13">
    <name type="scientific">Candidatus Gemmiger avicola</name>
    <dbReference type="NCBI Taxonomy" id="2838605"/>
    <lineage>
        <taxon>Bacteria</taxon>
        <taxon>Bacillati</taxon>
        <taxon>Bacillota</taxon>
        <taxon>Clostridia</taxon>
        <taxon>Eubacteriales</taxon>
        <taxon>Gemmiger</taxon>
    </lineage>
</organism>
<dbReference type="SMART" id="SM00448">
    <property type="entry name" value="REC"/>
    <property type="match status" value="1"/>
</dbReference>
<dbReference type="GO" id="GO:0032993">
    <property type="term" value="C:protein-DNA complex"/>
    <property type="evidence" value="ECO:0007669"/>
    <property type="project" value="TreeGrafter"/>
</dbReference>
<evidence type="ECO:0000259" key="11">
    <source>
        <dbReference type="PROSITE" id="PS51755"/>
    </source>
</evidence>
<keyword evidence="2 8" id="KW-0597">Phosphoprotein</keyword>
<comment type="function">
    <text evidence="7">May play the central regulatory role in sporulation. It may be an element of the effector pathway responsible for the activation of sporulation genes in response to nutritional stress. Spo0A may act in concert with spo0H (a sigma factor) to control the expression of some genes that are critical to the sporulation process.</text>
</comment>
<dbReference type="PROSITE" id="PS51755">
    <property type="entry name" value="OMPR_PHOB"/>
    <property type="match status" value="1"/>
</dbReference>
<dbReference type="GO" id="GO:0005829">
    <property type="term" value="C:cytosol"/>
    <property type="evidence" value="ECO:0007669"/>
    <property type="project" value="TreeGrafter"/>
</dbReference>
<sequence length="234" mass="25139">MRILLIEDDAALCDVLQPSLQAAGFASDCCHTGADGLALLTTGFYDACILDRMLPEIDGIALLRKARRAGVSIPVLMLTALGQVGDRVMGLDAGADDYLTKPFDTRELLARLRALTRRPAALHPDENRLRCGDLTLDTAEHTLSGPAGSVTVSRRECDLLAVFFRAPGLLRGRAQLLGSVWGADAEVEEASLDSYIRFIRRRLAAVGSRAAIVTVRGAGYRLELSPPAREAPDA</sequence>
<evidence type="ECO:0000313" key="12">
    <source>
        <dbReference type="EMBL" id="HJB41071.1"/>
    </source>
</evidence>
<dbReference type="GO" id="GO:0006355">
    <property type="term" value="P:regulation of DNA-templated transcription"/>
    <property type="evidence" value="ECO:0007669"/>
    <property type="project" value="InterPro"/>
</dbReference>
<keyword evidence="4" id="KW-0805">Transcription regulation</keyword>
<evidence type="ECO:0000313" key="13">
    <source>
        <dbReference type="Proteomes" id="UP000886803"/>
    </source>
</evidence>
<gene>
    <name evidence="12" type="ORF">H9945_01065</name>
</gene>
<comment type="caution">
    <text evidence="12">The sequence shown here is derived from an EMBL/GenBank/DDBJ whole genome shotgun (WGS) entry which is preliminary data.</text>
</comment>
<dbReference type="Pfam" id="PF00072">
    <property type="entry name" value="Response_reg"/>
    <property type="match status" value="1"/>
</dbReference>
<dbReference type="PANTHER" id="PTHR48111">
    <property type="entry name" value="REGULATOR OF RPOS"/>
    <property type="match status" value="1"/>
</dbReference>
<evidence type="ECO:0000259" key="10">
    <source>
        <dbReference type="PROSITE" id="PS50110"/>
    </source>
</evidence>
<dbReference type="Gene3D" id="3.40.50.2300">
    <property type="match status" value="1"/>
</dbReference>
<protein>
    <recommendedName>
        <fullName evidence="1">Stage 0 sporulation protein A homolog</fullName>
    </recommendedName>
</protein>
<dbReference type="InterPro" id="IPR039420">
    <property type="entry name" value="WalR-like"/>
</dbReference>
<evidence type="ECO:0000256" key="1">
    <source>
        <dbReference type="ARBA" id="ARBA00018672"/>
    </source>
</evidence>
<evidence type="ECO:0000256" key="5">
    <source>
        <dbReference type="ARBA" id="ARBA00023125"/>
    </source>
</evidence>
<reference evidence="12" key="1">
    <citation type="journal article" date="2021" name="PeerJ">
        <title>Extensive microbial diversity within the chicken gut microbiome revealed by metagenomics and culture.</title>
        <authorList>
            <person name="Gilroy R."/>
            <person name="Ravi A."/>
            <person name="Getino M."/>
            <person name="Pursley I."/>
            <person name="Horton D.L."/>
            <person name="Alikhan N.F."/>
            <person name="Baker D."/>
            <person name="Gharbi K."/>
            <person name="Hall N."/>
            <person name="Watson M."/>
            <person name="Adriaenssens E.M."/>
            <person name="Foster-Nyarko E."/>
            <person name="Jarju S."/>
            <person name="Secka A."/>
            <person name="Antonio M."/>
            <person name="Oren A."/>
            <person name="Chaudhuri R.R."/>
            <person name="La Ragione R."/>
            <person name="Hildebrand F."/>
            <person name="Pallen M.J."/>
        </authorList>
    </citation>
    <scope>NUCLEOTIDE SEQUENCE</scope>
    <source>
        <strain evidence="12">ChiBcec8-13705</strain>
    </source>
</reference>
<dbReference type="InterPro" id="IPR036388">
    <property type="entry name" value="WH-like_DNA-bd_sf"/>
</dbReference>
<evidence type="ECO:0000256" key="6">
    <source>
        <dbReference type="ARBA" id="ARBA00023163"/>
    </source>
</evidence>
<dbReference type="Pfam" id="PF00486">
    <property type="entry name" value="Trans_reg_C"/>
    <property type="match status" value="1"/>
</dbReference>
<feature type="modified residue" description="4-aspartylphosphate" evidence="8">
    <location>
        <position position="51"/>
    </location>
</feature>
<evidence type="ECO:0000256" key="2">
    <source>
        <dbReference type="ARBA" id="ARBA00022553"/>
    </source>
</evidence>
<dbReference type="EMBL" id="DWYG01000011">
    <property type="protein sequence ID" value="HJB41071.1"/>
    <property type="molecule type" value="Genomic_DNA"/>
</dbReference>
<feature type="domain" description="OmpR/PhoB-type" evidence="11">
    <location>
        <begin position="126"/>
        <end position="224"/>
    </location>
</feature>